<accession>A0A1C7IH11</accession>
<gene>
    <name evidence="3" type="ORF">A4V09_17905</name>
</gene>
<name>A0A1C7IH11_9FIRM</name>
<dbReference type="EMBL" id="CP015405">
    <property type="protein sequence ID" value="ANU77452.1"/>
    <property type="molecule type" value="Genomic_DNA"/>
</dbReference>
<evidence type="ECO:0000313" key="3">
    <source>
        <dbReference type="EMBL" id="ANU77452.1"/>
    </source>
</evidence>
<evidence type="ECO:0000313" key="4">
    <source>
        <dbReference type="Proteomes" id="UP000092574"/>
    </source>
</evidence>
<sequence>MSGGVFVFLSSYFFYCLQPISGWRYAVPVIPCRPHIKIRGEYREAGFLVRFENTFSNPLKEKNGAFQSTKHGGPGIGTESVKKVVQQYQGTVGFAKEGKPPQRAGTSGRYMERKD</sequence>
<organism evidence="3 4">
    <name type="scientific">Blautia pseudococcoides</name>
    <dbReference type="NCBI Taxonomy" id="1796616"/>
    <lineage>
        <taxon>Bacteria</taxon>
        <taxon>Bacillati</taxon>
        <taxon>Bacillota</taxon>
        <taxon>Clostridia</taxon>
        <taxon>Lachnospirales</taxon>
        <taxon>Lachnospiraceae</taxon>
        <taxon>Blautia</taxon>
    </lineage>
</organism>
<dbReference type="AlphaFoldDB" id="A0A1C7IH11"/>
<keyword evidence="4" id="KW-1185">Reference proteome</keyword>
<feature type="region of interest" description="Disordered" evidence="1">
    <location>
        <begin position="95"/>
        <end position="115"/>
    </location>
</feature>
<dbReference type="OrthoDB" id="9156435at2"/>
<dbReference type="Proteomes" id="UP000092574">
    <property type="component" value="Chromosome"/>
</dbReference>
<evidence type="ECO:0000259" key="2">
    <source>
        <dbReference type="Pfam" id="PF14501"/>
    </source>
</evidence>
<dbReference type="InterPro" id="IPR032834">
    <property type="entry name" value="NatK-like_C"/>
</dbReference>
<dbReference type="Pfam" id="PF14501">
    <property type="entry name" value="HATPase_c_5"/>
    <property type="match status" value="1"/>
</dbReference>
<evidence type="ECO:0000256" key="1">
    <source>
        <dbReference type="SAM" id="MobiDB-lite"/>
    </source>
</evidence>
<protein>
    <recommendedName>
        <fullName evidence="2">Sensor histidine kinase NatK-like C-terminal domain-containing protein</fullName>
    </recommendedName>
</protein>
<feature type="domain" description="Sensor histidine kinase NatK-like C-terminal" evidence="2">
    <location>
        <begin position="33"/>
        <end position="97"/>
    </location>
</feature>
<dbReference type="RefSeq" id="WP_065543579.1">
    <property type="nucleotide sequence ID" value="NZ_CP015405.2"/>
</dbReference>
<reference evidence="3" key="1">
    <citation type="submission" date="2017-04" db="EMBL/GenBank/DDBJ databases">
        <title>Complete Genome Sequences of Twelve Strains of a Stable Defined Moderately Diverse Mouse Microbiota 2 (sDMDMm2).</title>
        <authorList>
            <person name="Uchimura Y."/>
            <person name="Wyss M."/>
            <person name="Brugiroux S."/>
            <person name="Limenitakis J.P."/>
            <person name="Stecher B."/>
            <person name="McCoy K.D."/>
            <person name="Macpherson A.J."/>
        </authorList>
    </citation>
    <scope>NUCLEOTIDE SEQUENCE</scope>
    <source>
        <strain evidence="3">YL58</strain>
    </source>
</reference>
<proteinExistence type="predicted"/>
<dbReference type="KEGG" id="byl:A4V09_17905"/>